<evidence type="ECO:0000313" key="2">
    <source>
        <dbReference type="EMBL" id="GBG34994.1"/>
    </source>
</evidence>
<evidence type="ECO:0000313" key="3">
    <source>
        <dbReference type="Proteomes" id="UP000241890"/>
    </source>
</evidence>
<feature type="compositionally biased region" description="Basic and acidic residues" evidence="1">
    <location>
        <begin position="29"/>
        <end position="42"/>
    </location>
</feature>
<dbReference type="EMBL" id="BEYU01000245">
    <property type="protein sequence ID" value="GBG34994.1"/>
    <property type="molecule type" value="Genomic_DNA"/>
</dbReference>
<protein>
    <submittedName>
        <fullName evidence="2">Uncharacterized protein</fullName>
    </submittedName>
</protein>
<dbReference type="AlphaFoldDB" id="A0A2R5H3K0"/>
<comment type="caution">
    <text evidence="2">The sequence shown here is derived from an EMBL/GenBank/DDBJ whole genome shotgun (WGS) entry which is preliminary data.</text>
</comment>
<gene>
    <name evidence="2" type="ORF">FCC1311_112162</name>
</gene>
<dbReference type="Proteomes" id="UP000241890">
    <property type="component" value="Unassembled WGS sequence"/>
</dbReference>
<feature type="region of interest" description="Disordered" evidence="1">
    <location>
        <begin position="1"/>
        <end position="47"/>
    </location>
</feature>
<feature type="region of interest" description="Disordered" evidence="1">
    <location>
        <begin position="195"/>
        <end position="217"/>
    </location>
</feature>
<evidence type="ECO:0000256" key="1">
    <source>
        <dbReference type="SAM" id="MobiDB-lite"/>
    </source>
</evidence>
<name>A0A2R5H3K0_9STRA</name>
<reference evidence="2 3" key="1">
    <citation type="submission" date="2017-12" db="EMBL/GenBank/DDBJ databases">
        <title>Sequencing, de novo assembly and annotation of complete genome of a new Thraustochytrid species, strain FCC1311.</title>
        <authorList>
            <person name="Sedici K."/>
            <person name="Godart F."/>
            <person name="Aiese Cigliano R."/>
            <person name="Sanseverino W."/>
            <person name="Barakat M."/>
            <person name="Ortet P."/>
            <person name="Marechal E."/>
            <person name="Cagnac O."/>
            <person name="Amato A."/>
        </authorList>
    </citation>
    <scope>NUCLEOTIDE SEQUENCE [LARGE SCALE GENOMIC DNA]</scope>
</reference>
<keyword evidence="3" id="KW-1185">Reference proteome</keyword>
<dbReference type="InParanoid" id="A0A2R5H3K0"/>
<accession>A0A2R5H3K0</accession>
<organism evidence="2 3">
    <name type="scientific">Hondaea fermentalgiana</name>
    <dbReference type="NCBI Taxonomy" id="2315210"/>
    <lineage>
        <taxon>Eukaryota</taxon>
        <taxon>Sar</taxon>
        <taxon>Stramenopiles</taxon>
        <taxon>Bigyra</taxon>
        <taxon>Labyrinthulomycetes</taxon>
        <taxon>Thraustochytrida</taxon>
        <taxon>Thraustochytriidae</taxon>
        <taxon>Hondaea</taxon>
    </lineage>
</organism>
<sequence>MSSVSAKRKIESWGLGDEPVQPVQQQELRVLDDYDNNRDDRSVSSLTTLNNSALEDFLSSEENSLSGEHDDVEFVGAFAGTEAGNQKKIKREHEEVAVVLVNDEEEASDSDDEDEALAECTKLVPYLNLVNKGIQEMAMALQSAPERSKDFILRHKFVLRGIQEELKEVTGVETRNKVQPCLTCSVRSFELSSFRNSSSTQGSSSSSTQGSSSSSSSSAALTDAQFSERIAFVSHNLLDHQARLHLIQPKDELTSALQDQVEEYHLNCLIDLALV</sequence>
<proteinExistence type="predicted"/>